<evidence type="ECO:0000313" key="4">
    <source>
        <dbReference type="Proteomes" id="UP000322315"/>
    </source>
</evidence>
<accession>A0A5M7AVQ6</accession>
<dbReference type="InterPro" id="IPR029063">
    <property type="entry name" value="SAM-dependent_MTases_sf"/>
</dbReference>
<evidence type="ECO:0000313" key="1">
    <source>
        <dbReference type="EMBL" id="KAA5821483.1"/>
    </source>
</evidence>
<evidence type="ECO:0000313" key="3">
    <source>
        <dbReference type="Proteomes" id="UP000315145"/>
    </source>
</evidence>
<dbReference type="Gene3D" id="3.40.50.150">
    <property type="entry name" value="Vaccinia Virus protein VP39"/>
    <property type="match status" value="1"/>
</dbReference>
<dbReference type="EMBL" id="VWRS01000011">
    <property type="protein sequence ID" value="KAA5821483.1"/>
    <property type="molecule type" value="Genomic_DNA"/>
</dbReference>
<proteinExistence type="predicted"/>
<keyword evidence="3" id="KW-1185">Reference proteome</keyword>
<reference evidence="1" key="3">
    <citation type="submission" date="2019-09" db="EMBL/GenBank/DDBJ databases">
        <authorList>
            <person name="Zhang D.-C."/>
        </authorList>
    </citation>
    <scope>NUCLEOTIDE SEQUENCE</scope>
    <source>
        <strain evidence="1">RU-4-M-4</strain>
    </source>
</reference>
<dbReference type="OrthoDB" id="9791837at2"/>
<reference evidence="1 4" key="1">
    <citation type="journal article" date="2015" name="Int. J. Syst. Evol. Microbiol.">
        <title>Algibacter amylolyticus sp. nov., isolated from intertidal sediment.</title>
        <authorList>
            <person name="Zhang D.C."/>
            <person name="Wu J."/>
            <person name="Neuner K."/>
            <person name="Yao J."/>
            <person name="Margesin R."/>
        </authorList>
    </citation>
    <scope>NUCLEOTIDE SEQUENCE [LARGE SCALE GENOMIC DNA]</scope>
    <source>
        <strain evidence="1 4">RU-4-M-4</strain>
    </source>
</reference>
<dbReference type="CDD" id="cd02440">
    <property type="entry name" value="AdoMet_MTases"/>
    <property type="match status" value="1"/>
</dbReference>
<comment type="caution">
    <text evidence="1">The sequence shown here is derived from an EMBL/GenBank/DDBJ whole genome shotgun (WGS) entry which is preliminary data.</text>
</comment>
<reference evidence="2 3" key="2">
    <citation type="submission" date="2019-07" db="EMBL/GenBank/DDBJ databases">
        <title>Algibacter marinivivus sp. nov., isolated from the surface of a marine red alga.</title>
        <authorList>
            <person name="Zhong X."/>
            <person name="Xu W."/>
            <person name="Zhang Y."/>
            <person name="Zhang Q."/>
            <person name="Du Z."/>
        </authorList>
    </citation>
    <scope>NUCLEOTIDE SEQUENCE [LARGE SCALE GENOMIC DNA]</scope>
    <source>
        <strain evidence="2 3">RU-4-M-4</strain>
    </source>
</reference>
<dbReference type="Pfam" id="PF13489">
    <property type="entry name" value="Methyltransf_23"/>
    <property type="match status" value="1"/>
</dbReference>
<organism evidence="1 4">
    <name type="scientific">Algibacter amylolyticus</name>
    <dbReference type="NCBI Taxonomy" id="1608400"/>
    <lineage>
        <taxon>Bacteria</taxon>
        <taxon>Pseudomonadati</taxon>
        <taxon>Bacteroidota</taxon>
        <taxon>Flavobacteriia</taxon>
        <taxon>Flavobacteriales</taxon>
        <taxon>Flavobacteriaceae</taxon>
        <taxon>Algibacter</taxon>
    </lineage>
</organism>
<name>A0A5M7AVQ6_9FLAO</name>
<keyword evidence="1" id="KW-0808">Transferase</keyword>
<gene>
    <name evidence="1" type="ORF">F2B50_16540</name>
    <name evidence="2" type="ORF">FPF71_16540</name>
</gene>
<dbReference type="GO" id="GO:0032259">
    <property type="term" value="P:methylation"/>
    <property type="evidence" value="ECO:0007669"/>
    <property type="project" value="UniProtKB-KW"/>
</dbReference>
<dbReference type="PANTHER" id="PTHR43861">
    <property type="entry name" value="TRANS-ACONITATE 2-METHYLTRANSFERASE-RELATED"/>
    <property type="match status" value="1"/>
</dbReference>
<dbReference type="Proteomes" id="UP000315145">
    <property type="component" value="Unassembled WGS sequence"/>
</dbReference>
<dbReference type="AlphaFoldDB" id="A0A5M7AVQ6"/>
<dbReference type="SUPFAM" id="SSF53335">
    <property type="entry name" value="S-adenosyl-L-methionine-dependent methyltransferases"/>
    <property type="match status" value="1"/>
</dbReference>
<dbReference type="RefSeq" id="WP_144118036.1">
    <property type="nucleotide sequence ID" value="NZ_JACHGE010000003.1"/>
</dbReference>
<dbReference type="Proteomes" id="UP000322315">
    <property type="component" value="Unassembled WGS sequence"/>
</dbReference>
<evidence type="ECO:0000313" key="2">
    <source>
        <dbReference type="EMBL" id="TSJ72995.1"/>
    </source>
</evidence>
<dbReference type="EMBL" id="VMBF01000011">
    <property type="protein sequence ID" value="TSJ72995.1"/>
    <property type="molecule type" value="Genomic_DNA"/>
</dbReference>
<protein>
    <submittedName>
        <fullName evidence="1">Class I SAM-dependent methyltransferase</fullName>
    </submittedName>
</protein>
<dbReference type="GO" id="GO:0008168">
    <property type="term" value="F:methyltransferase activity"/>
    <property type="evidence" value="ECO:0007669"/>
    <property type="project" value="UniProtKB-KW"/>
</dbReference>
<keyword evidence="1" id="KW-0489">Methyltransferase</keyword>
<sequence length="346" mass="40529">MLSRRLKNDGVSILRLNELQIEIKKQIDNKVEIGNYHFEYISCPICNSNDKDLIGEKDRYGLFFSTNLCQKCGLVYTSPRMIQESYNSFYNLEYRKLYGGSEEVSPTFFQFQKKFGKRIYTFLSNHNLLSKTPINVLEVGCGAGGILDHFRDEGHFVKGIDLGEKYINYGISKYNLDLEVGSLKDITLEVKPDLIIYSHVLEHILDLNYELSLLKKHIKPETIVYIEVPGIKEIHKNYNYDILKYFQNAHTFHFTLNSLTNLFNKHGFELIYGNQFVMSAFKFKGDLDRIPISDYGDVKTYMSSLESKRKLNEIYLFLSKKNKLILFKILHFTGTYNFVKKLYNRY</sequence>
<dbReference type="PANTHER" id="PTHR43861:SF5">
    <property type="entry name" value="BLL5978 PROTEIN"/>
    <property type="match status" value="1"/>
</dbReference>